<accession>K5Z6V7</accession>
<comment type="caution">
    <text evidence="1">The sequence shown here is derived from an EMBL/GenBank/DDBJ whole genome shotgun (WGS) entry which is preliminary data.</text>
</comment>
<sequence length="45" mass="5248">MADVVADKSGICHHLYGIYTVCYMDWLQMADKYTKLCVVVYSNWL</sequence>
<dbReference type="EMBL" id="AGZO01000039">
    <property type="protein sequence ID" value="EKN07126.1"/>
    <property type="molecule type" value="Genomic_DNA"/>
</dbReference>
<organism evidence="1 2">
    <name type="scientific">Parabacteroides goldsteinii CL02T12C30</name>
    <dbReference type="NCBI Taxonomy" id="999418"/>
    <lineage>
        <taxon>Bacteria</taxon>
        <taxon>Pseudomonadati</taxon>
        <taxon>Bacteroidota</taxon>
        <taxon>Bacteroidia</taxon>
        <taxon>Bacteroidales</taxon>
        <taxon>Tannerellaceae</taxon>
        <taxon>Parabacteroides</taxon>
    </lineage>
</organism>
<reference evidence="1 2" key="1">
    <citation type="submission" date="2012-02" db="EMBL/GenBank/DDBJ databases">
        <title>The Genome Sequence of Parabacteroides goldsteinii CL02T12C30.</title>
        <authorList>
            <consortium name="The Broad Institute Genome Sequencing Platform"/>
            <person name="Earl A."/>
            <person name="Ward D."/>
            <person name="Feldgarden M."/>
            <person name="Gevers D."/>
            <person name="Zitomersky N.L."/>
            <person name="Coyne M.J."/>
            <person name="Comstock L.E."/>
            <person name="Young S.K."/>
            <person name="Zeng Q."/>
            <person name="Gargeya S."/>
            <person name="Fitzgerald M."/>
            <person name="Haas B."/>
            <person name="Abouelleil A."/>
            <person name="Alvarado L."/>
            <person name="Arachchi H.M."/>
            <person name="Berlin A."/>
            <person name="Chapman S.B."/>
            <person name="Gearin G."/>
            <person name="Goldberg J."/>
            <person name="Griggs A."/>
            <person name="Gujja S."/>
            <person name="Hansen M."/>
            <person name="Heiman D."/>
            <person name="Howarth C."/>
            <person name="Larimer J."/>
            <person name="Lui A."/>
            <person name="MacDonald P.J.P."/>
            <person name="McCowen C."/>
            <person name="Montmayeur A."/>
            <person name="Murphy C."/>
            <person name="Neiman D."/>
            <person name="Pearson M."/>
            <person name="Priest M."/>
            <person name="Roberts A."/>
            <person name="Saif S."/>
            <person name="Shea T."/>
            <person name="Sisk P."/>
            <person name="Stolte C."/>
            <person name="Sykes S."/>
            <person name="Wortman J."/>
            <person name="Nusbaum C."/>
            <person name="Birren B."/>
        </authorList>
    </citation>
    <scope>NUCLEOTIDE SEQUENCE [LARGE SCALE GENOMIC DNA]</scope>
    <source>
        <strain evidence="1 2">CL02T12C30</strain>
    </source>
</reference>
<evidence type="ECO:0000313" key="1">
    <source>
        <dbReference type="EMBL" id="EKN07126.1"/>
    </source>
</evidence>
<dbReference type="Proteomes" id="UP000006330">
    <property type="component" value="Unassembled WGS sequence"/>
</dbReference>
<dbReference type="HOGENOM" id="CLU_3203035_0_0_10"/>
<dbReference type="PATRIC" id="fig|999418.3.peg.5034"/>
<protein>
    <submittedName>
        <fullName evidence="1">Uncharacterized protein</fullName>
    </submittedName>
</protein>
<name>K5Z6V7_9BACT</name>
<proteinExistence type="predicted"/>
<dbReference type="AlphaFoldDB" id="K5Z6V7"/>
<gene>
    <name evidence="1" type="ORF">HMPREF1076_04968</name>
</gene>
<evidence type="ECO:0000313" key="2">
    <source>
        <dbReference type="Proteomes" id="UP000006330"/>
    </source>
</evidence>